<reference evidence="2 3" key="1">
    <citation type="submission" date="2022-11" db="EMBL/GenBank/DDBJ databases">
        <title>Mucor velutinosus strain NIH1002 WGS.</title>
        <authorList>
            <person name="Subramanian P."/>
            <person name="Mullikin J.C."/>
            <person name="Segre J.A."/>
            <person name="Zelazny A.M."/>
        </authorList>
    </citation>
    <scope>NUCLEOTIDE SEQUENCE [LARGE SCALE GENOMIC DNA]</scope>
    <source>
        <strain evidence="2 3">NIH1002</strain>
    </source>
</reference>
<dbReference type="GeneID" id="89951966"/>
<dbReference type="EMBL" id="JASEJX010000011">
    <property type="protein sequence ID" value="KAK4520149.1"/>
    <property type="molecule type" value="Genomic_DNA"/>
</dbReference>
<evidence type="ECO:0000313" key="3">
    <source>
        <dbReference type="Proteomes" id="UP001304243"/>
    </source>
</evidence>
<dbReference type="AlphaFoldDB" id="A0AAN7DPF8"/>
<dbReference type="RefSeq" id="XP_064686815.1">
    <property type="nucleotide sequence ID" value="XM_064827531.1"/>
</dbReference>
<accession>A0AAN7DPF8</accession>
<protein>
    <submittedName>
        <fullName evidence="2">Uncharacterized protein</fullName>
    </submittedName>
</protein>
<dbReference type="Gene3D" id="1.20.5.190">
    <property type="match status" value="1"/>
</dbReference>
<dbReference type="Pfam" id="PF00612">
    <property type="entry name" value="IQ"/>
    <property type="match status" value="1"/>
</dbReference>
<proteinExistence type="predicted"/>
<evidence type="ECO:0000313" key="2">
    <source>
        <dbReference type="EMBL" id="KAK4520149.1"/>
    </source>
</evidence>
<feature type="compositionally biased region" description="Low complexity" evidence="1">
    <location>
        <begin position="553"/>
        <end position="590"/>
    </location>
</feature>
<name>A0AAN7DPF8_9FUNG</name>
<gene>
    <name evidence="2" type="ORF">ATC70_008280</name>
</gene>
<comment type="caution">
    <text evidence="2">The sequence shown here is derived from an EMBL/GenBank/DDBJ whole genome shotgun (WGS) entry which is preliminary data.</text>
</comment>
<organism evidence="2 3">
    <name type="scientific">Mucor velutinosus</name>
    <dbReference type="NCBI Taxonomy" id="708070"/>
    <lineage>
        <taxon>Eukaryota</taxon>
        <taxon>Fungi</taxon>
        <taxon>Fungi incertae sedis</taxon>
        <taxon>Mucoromycota</taxon>
        <taxon>Mucoromycotina</taxon>
        <taxon>Mucoromycetes</taxon>
        <taxon>Mucorales</taxon>
        <taxon>Mucorineae</taxon>
        <taxon>Mucoraceae</taxon>
        <taxon>Mucor</taxon>
    </lineage>
</organism>
<dbReference type="InterPro" id="IPR000048">
    <property type="entry name" value="IQ_motif_EF-hand-BS"/>
</dbReference>
<evidence type="ECO:0000256" key="1">
    <source>
        <dbReference type="SAM" id="MobiDB-lite"/>
    </source>
</evidence>
<feature type="region of interest" description="Disordered" evidence="1">
    <location>
        <begin position="498"/>
        <end position="601"/>
    </location>
</feature>
<sequence length="601" mass="69010">MTDCFNPEPIMLRNPTSLIEDEKELIEITQHLAPEQFQYEFPPKSRIMAIEADDIDQEDFSFFDECSFTSNSTAAYSNILYEEDDEQEEYYNDYQNSDQLLDQYLDSFKNLDMSFVADNQLSPLQLPIQANSNSSSSSRIREESYDSTGTIVLCKSAGSSFQAARPSSFLSSHHHKQFLERVAEEDRINWDNNSFTFPDYSTPQSENDKAYRSVHPYYRSRMNSEADMFCCRDDDLVSLSEDDSSNYSNNSKVVVMKISKSNVSPPTFIHFSPSAGSYISSDEGYDDEDDVQDNHCKPIESASVFLPLSDQEQEYMMQFDDHRHLAAIKIQSVWRGYIFRKKTASAHHPLKVSHRVLAGLAHVNDTIHRRNNKQLQSRVYMLENRLSEETAMRMAFEKAMEDMTILMDHQHQVLHQRVEQEVNMRQTYERKMEQVMAQVQPLESRLRHESKARADMESMMSRVLDQLHELKVHSKEEAERRKSLQRKFDAATEEITCLKQQQRPTVRPSSRSTLGATPTQQLRSTSRLSTASKSNRASPIPPPKTPTADIGARRPLTSSTTSRSTVSRLSSRTTTPSTLQTRRTVATTTAPSKRTVINRKP</sequence>
<dbReference type="PROSITE" id="PS50096">
    <property type="entry name" value="IQ"/>
    <property type="match status" value="1"/>
</dbReference>
<dbReference type="CDD" id="cd23767">
    <property type="entry name" value="IQCD"/>
    <property type="match status" value="1"/>
</dbReference>
<keyword evidence="3" id="KW-1185">Reference proteome</keyword>
<feature type="compositionally biased region" description="Polar residues" evidence="1">
    <location>
        <begin position="498"/>
        <end position="537"/>
    </location>
</feature>
<dbReference type="Proteomes" id="UP001304243">
    <property type="component" value="Unassembled WGS sequence"/>
</dbReference>